<organism evidence="1 2">
    <name type="scientific">Colletotrichum zoysiae</name>
    <dbReference type="NCBI Taxonomy" id="1216348"/>
    <lineage>
        <taxon>Eukaryota</taxon>
        <taxon>Fungi</taxon>
        <taxon>Dikarya</taxon>
        <taxon>Ascomycota</taxon>
        <taxon>Pezizomycotina</taxon>
        <taxon>Sordariomycetes</taxon>
        <taxon>Hypocreomycetidae</taxon>
        <taxon>Glomerellales</taxon>
        <taxon>Glomerellaceae</taxon>
        <taxon>Colletotrichum</taxon>
        <taxon>Colletotrichum graminicola species complex</taxon>
    </lineage>
</organism>
<proteinExistence type="predicted"/>
<gene>
    <name evidence="1" type="ORF">LX32DRAFT_204390</name>
</gene>
<sequence length="153" mass="16536">MSGGGDSCCYVRTRISRSRRRRTTLECGLGAVAAQHRGRPGSQRRVSVLRESFRTVVLIQLTHLRCQSAAINIITSLFLSSVRLGCPVPFQPAGASFWVAGSSTLRYLYSAKPSGGEQATMEALELLAGIKYSPIARSRNSLQSQSQAVDTAC</sequence>
<evidence type="ECO:0000313" key="1">
    <source>
        <dbReference type="EMBL" id="KAK2022255.1"/>
    </source>
</evidence>
<reference evidence="1" key="1">
    <citation type="submission" date="2021-06" db="EMBL/GenBank/DDBJ databases">
        <title>Comparative genomics, transcriptomics and evolutionary studies reveal genomic signatures of adaptation to plant cell wall in hemibiotrophic fungi.</title>
        <authorList>
            <consortium name="DOE Joint Genome Institute"/>
            <person name="Baroncelli R."/>
            <person name="Diaz J.F."/>
            <person name="Benocci T."/>
            <person name="Peng M."/>
            <person name="Battaglia E."/>
            <person name="Haridas S."/>
            <person name="Andreopoulos W."/>
            <person name="Labutti K."/>
            <person name="Pangilinan J."/>
            <person name="Floch G.L."/>
            <person name="Makela M.R."/>
            <person name="Henrissat B."/>
            <person name="Grigoriev I.V."/>
            <person name="Crouch J.A."/>
            <person name="De Vries R.P."/>
            <person name="Sukno S.A."/>
            <person name="Thon M.R."/>
        </authorList>
    </citation>
    <scope>NUCLEOTIDE SEQUENCE</scope>
    <source>
        <strain evidence="1">MAFF235873</strain>
    </source>
</reference>
<name>A0AAD9H4W2_9PEZI</name>
<dbReference type="EMBL" id="MU843052">
    <property type="protein sequence ID" value="KAK2022255.1"/>
    <property type="molecule type" value="Genomic_DNA"/>
</dbReference>
<dbReference type="Proteomes" id="UP001232148">
    <property type="component" value="Unassembled WGS sequence"/>
</dbReference>
<comment type="caution">
    <text evidence="1">The sequence shown here is derived from an EMBL/GenBank/DDBJ whole genome shotgun (WGS) entry which is preliminary data.</text>
</comment>
<evidence type="ECO:0000313" key="2">
    <source>
        <dbReference type="Proteomes" id="UP001232148"/>
    </source>
</evidence>
<protein>
    <submittedName>
        <fullName evidence="1">Uncharacterized protein</fullName>
    </submittedName>
</protein>
<dbReference type="AlphaFoldDB" id="A0AAD9H4W2"/>
<accession>A0AAD9H4W2</accession>
<keyword evidence="2" id="KW-1185">Reference proteome</keyword>